<sequence>MDRQIPCPHLPRRAGSRIAVGKNVLPSSALCRTHGRQLPGPKRWFLRVRRSRLRRGRCWSAQGPAHASYANDVCAAGTEAGCRYLPSHVC</sequence>
<evidence type="ECO:0000313" key="1">
    <source>
        <dbReference type="EMBL" id="KLJ13725.1"/>
    </source>
</evidence>
<dbReference type="Proteomes" id="UP000053573">
    <property type="component" value="Unassembled WGS sequence"/>
</dbReference>
<dbReference type="EMBL" id="LDEV01000071">
    <property type="protein sequence ID" value="KLJ13725.1"/>
    <property type="molecule type" value="Genomic_DNA"/>
</dbReference>
<organism evidence="1 2">
    <name type="scientific">Blastomyces silverae</name>
    <dbReference type="NCBI Taxonomy" id="2060906"/>
    <lineage>
        <taxon>Eukaryota</taxon>
        <taxon>Fungi</taxon>
        <taxon>Dikarya</taxon>
        <taxon>Ascomycota</taxon>
        <taxon>Pezizomycotina</taxon>
        <taxon>Eurotiomycetes</taxon>
        <taxon>Eurotiomycetidae</taxon>
        <taxon>Onygenales</taxon>
        <taxon>Ajellomycetaceae</taxon>
        <taxon>Blastomyces</taxon>
    </lineage>
</organism>
<gene>
    <name evidence="1" type="ORF">EMPG_11356</name>
</gene>
<dbReference type="AlphaFoldDB" id="A0A0H1BQV3"/>
<accession>A0A0H1BQV3</accession>
<evidence type="ECO:0000313" key="2">
    <source>
        <dbReference type="Proteomes" id="UP000053573"/>
    </source>
</evidence>
<keyword evidence="2" id="KW-1185">Reference proteome</keyword>
<comment type="caution">
    <text evidence="1">The sequence shown here is derived from an EMBL/GenBank/DDBJ whole genome shotgun (WGS) entry which is preliminary data.</text>
</comment>
<name>A0A0H1BQV3_9EURO</name>
<protein>
    <submittedName>
        <fullName evidence="1">Uncharacterized protein</fullName>
    </submittedName>
</protein>
<reference evidence="2" key="1">
    <citation type="journal article" date="2015" name="PLoS Genet.">
        <title>The dynamic genome and transcriptome of the human fungal pathogen Blastomyces and close relative Emmonsia.</title>
        <authorList>
            <person name="Munoz J.F."/>
            <person name="Gauthier G.M."/>
            <person name="Desjardins C.A."/>
            <person name="Gallo J.E."/>
            <person name="Holder J."/>
            <person name="Sullivan T.D."/>
            <person name="Marty A.J."/>
            <person name="Carmen J.C."/>
            <person name="Chen Z."/>
            <person name="Ding L."/>
            <person name="Gujja S."/>
            <person name="Magrini V."/>
            <person name="Misas E."/>
            <person name="Mitreva M."/>
            <person name="Priest M."/>
            <person name="Saif S."/>
            <person name="Whiston E.A."/>
            <person name="Young S."/>
            <person name="Zeng Q."/>
            <person name="Goldman W.E."/>
            <person name="Mardis E.R."/>
            <person name="Taylor J.W."/>
            <person name="McEwen J.G."/>
            <person name="Clay O.K."/>
            <person name="Klein B.S."/>
            <person name="Cuomo C.A."/>
        </authorList>
    </citation>
    <scope>NUCLEOTIDE SEQUENCE [LARGE SCALE GENOMIC DNA]</scope>
    <source>
        <strain evidence="2">UAMH 139</strain>
    </source>
</reference>
<proteinExistence type="predicted"/>